<accession>A0A812WJY0</accession>
<comment type="caution">
    <text evidence="2">The sequence shown here is derived from an EMBL/GenBank/DDBJ whole genome shotgun (WGS) entry which is preliminary data.</text>
</comment>
<dbReference type="EMBL" id="CAJNJA010034031">
    <property type="protein sequence ID" value="CAE7686439.1"/>
    <property type="molecule type" value="Genomic_DNA"/>
</dbReference>
<evidence type="ECO:0000256" key="1">
    <source>
        <dbReference type="SAM" id="MobiDB-lite"/>
    </source>
</evidence>
<evidence type="ECO:0000313" key="2">
    <source>
        <dbReference type="EMBL" id="CAE7686439.1"/>
    </source>
</evidence>
<feature type="compositionally biased region" description="Low complexity" evidence="1">
    <location>
        <begin position="1"/>
        <end position="17"/>
    </location>
</feature>
<name>A0A812WJY0_9DINO</name>
<dbReference type="OrthoDB" id="410847at2759"/>
<protein>
    <submittedName>
        <fullName evidence="2">Uncharacterized protein</fullName>
    </submittedName>
</protein>
<sequence length="115" mass="12384">MSDGGEQAAGDAEGQTAPEEKSSARVCAETSLDALAVVGRGIMTTGSALLTAVQYTAYPIKEGAICVMDTTSEYFSPYLKKLHPLEFWHPSWLANRSDPVSCRQAANHVPTFRYG</sequence>
<feature type="region of interest" description="Disordered" evidence="1">
    <location>
        <begin position="1"/>
        <end position="24"/>
    </location>
</feature>
<gene>
    <name evidence="2" type="ORF">SNEC2469_LOCUS19776</name>
</gene>
<keyword evidence="3" id="KW-1185">Reference proteome</keyword>
<organism evidence="2 3">
    <name type="scientific">Symbiodinium necroappetens</name>
    <dbReference type="NCBI Taxonomy" id="1628268"/>
    <lineage>
        <taxon>Eukaryota</taxon>
        <taxon>Sar</taxon>
        <taxon>Alveolata</taxon>
        <taxon>Dinophyceae</taxon>
        <taxon>Suessiales</taxon>
        <taxon>Symbiodiniaceae</taxon>
        <taxon>Symbiodinium</taxon>
    </lineage>
</organism>
<dbReference type="AlphaFoldDB" id="A0A812WJY0"/>
<dbReference type="Proteomes" id="UP000601435">
    <property type="component" value="Unassembled WGS sequence"/>
</dbReference>
<proteinExistence type="predicted"/>
<reference evidence="2" key="1">
    <citation type="submission" date="2021-02" db="EMBL/GenBank/DDBJ databases">
        <authorList>
            <person name="Dougan E. K."/>
            <person name="Rhodes N."/>
            <person name="Thang M."/>
            <person name="Chan C."/>
        </authorList>
    </citation>
    <scope>NUCLEOTIDE SEQUENCE</scope>
</reference>
<evidence type="ECO:0000313" key="3">
    <source>
        <dbReference type="Proteomes" id="UP000601435"/>
    </source>
</evidence>